<dbReference type="EMBL" id="JAPFFK010000017">
    <property type="protein sequence ID" value="KAJ6697601.1"/>
    <property type="molecule type" value="Genomic_DNA"/>
</dbReference>
<dbReference type="Proteomes" id="UP001151532">
    <property type="component" value="Chromosome 6"/>
</dbReference>
<evidence type="ECO:0000313" key="2">
    <source>
        <dbReference type="Proteomes" id="UP001151532"/>
    </source>
</evidence>
<keyword evidence="2" id="KW-1185">Reference proteome</keyword>
<accession>A0A9Q0Q0B5</accession>
<reference evidence="1" key="1">
    <citation type="submission" date="2022-11" db="EMBL/GenBank/DDBJ databases">
        <authorList>
            <person name="Hyden B.L."/>
            <person name="Feng K."/>
            <person name="Yates T."/>
            <person name="Jawdy S."/>
            <person name="Smart L.B."/>
            <person name="Muchero W."/>
        </authorList>
    </citation>
    <scope>NUCLEOTIDE SEQUENCE</scope>
    <source>
        <tissue evidence="1">Shoot tip</tissue>
    </source>
</reference>
<reference evidence="1" key="2">
    <citation type="journal article" date="2023" name="Int. J. Mol. Sci.">
        <title>De Novo Assembly and Annotation of 11 Diverse Shrub Willow (Salix) Genomes Reveals Novel Gene Organization in Sex-Linked Regions.</title>
        <authorList>
            <person name="Hyden B."/>
            <person name="Feng K."/>
            <person name="Yates T.B."/>
            <person name="Jawdy S."/>
            <person name="Cereghino C."/>
            <person name="Smart L.B."/>
            <person name="Muchero W."/>
        </authorList>
    </citation>
    <scope>NUCLEOTIDE SEQUENCE</scope>
    <source>
        <tissue evidence="1">Shoot tip</tissue>
    </source>
</reference>
<dbReference type="OrthoDB" id="29098at2759"/>
<comment type="caution">
    <text evidence="1">The sequence shown here is derived from an EMBL/GenBank/DDBJ whole genome shotgun (WGS) entry which is preliminary data.</text>
</comment>
<dbReference type="AlphaFoldDB" id="A0A9Q0Q0B5"/>
<name>A0A9Q0Q0B5_SALPP</name>
<gene>
    <name evidence="1" type="ORF">OIU79_011209</name>
</gene>
<proteinExistence type="predicted"/>
<organism evidence="1 2">
    <name type="scientific">Salix purpurea</name>
    <name type="common">Purple osier willow</name>
    <dbReference type="NCBI Taxonomy" id="77065"/>
    <lineage>
        <taxon>Eukaryota</taxon>
        <taxon>Viridiplantae</taxon>
        <taxon>Streptophyta</taxon>
        <taxon>Embryophyta</taxon>
        <taxon>Tracheophyta</taxon>
        <taxon>Spermatophyta</taxon>
        <taxon>Magnoliopsida</taxon>
        <taxon>eudicotyledons</taxon>
        <taxon>Gunneridae</taxon>
        <taxon>Pentapetalae</taxon>
        <taxon>rosids</taxon>
        <taxon>fabids</taxon>
        <taxon>Malpighiales</taxon>
        <taxon>Salicaceae</taxon>
        <taxon>Saliceae</taxon>
        <taxon>Salix</taxon>
    </lineage>
</organism>
<sequence length="107" mass="11476">MEKEWWEGVGDGSRLLIAPAPSPTAGAAAAAAAAAGINGCLLSLRHPKSGNATNYLLCNDNEGVSASRTSLVQAIIYVLVSWRLCFSRWQPVHCNSCRSCFHFVAHF</sequence>
<evidence type="ECO:0000313" key="1">
    <source>
        <dbReference type="EMBL" id="KAJ6697601.1"/>
    </source>
</evidence>
<protein>
    <submittedName>
        <fullName evidence="1">Uncharacterized protein</fullName>
    </submittedName>
</protein>